<dbReference type="InterPro" id="IPR027417">
    <property type="entry name" value="P-loop_NTPase"/>
</dbReference>
<evidence type="ECO:0000313" key="2">
    <source>
        <dbReference type="Proteomes" id="UP001201217"/>
    </source>
</evidence>
<dbReference type="PANTHER" id="PTHR30050:SF5">
    <property type="entry name" value="DNAA REGULATORY INACTIVATOR HDA"/>
    <property type="match status" value="1"/>
</dbReference>
<dbReference type="Proteomes" id="UP001201217">
    <property type="component" value="Unassembled WGS sequence"/>
</dbReference>
<name>A0ABS9EAF8_9HYPH</name>
<proteinExistence type="predicted"/>
<dbReference type="EMBL" id="JAKGTI010000004">
    <property type="protein sequence ID" value="MCF4099865.1"/>
    <property type="molecule type" value="Genomic_DNA"/>
</dbReference>
<dbReference type="PANTHER" id="PTHR30050">
    <property type="entry name" value="CHROMOSOMAL REPLICATION INITIATOR PROTEIN DNAA"/>
    <property type="match status" value="1"/>
</dbReference>
<dbReference type="RefSeq" id="WP_236115614.1">
    <property type="nucleotide sequence ID" value="NZ_JAKGTI010000004.1"/>
</dbReference>
<accession>A0ABS9EAF8</accession>
<evidence type="ECO:0008006" key="3">
    <source>
        <dbReference type="Google" id="ProtNLM"/>
    </source>
</evidence>
<evidence type="ECO:0000313" key="1">
    <source>
        <dbReference type="EMBL" id="MCF4099865.1"/>
    </source>
</evidence>
<gene>
    <name evidence="1" type="ORF">L1I42_15320</name>
</gene>
<reference evidence="1 2" key="1">
    <citation type="submission" date="2022-01" db="EMBL/GenBank/DDBJ databases">
        <title>Maritalea mediterranea sp. nov., isolated from marine plastic residues from the Malva-rosa beach (Valencia, Spain).</title>
        <authorList>
            <person name="Vidal-Verdu A."/>
            <person name="Molina-Menor E."/>
            <person name="Pascual J."/>
            <person name="Pereto J."/>
            <person name="Porcar M."/>
        </authorList>
    </citation>
    <scope>NUCLEOTIDE SEQUENCE [LARGE SCALE GENOMIC DNA]</scope>
    <source>
        <strain evidence="1 2">P4.10X</strain>
    </source>
</reference>
<dbReference type="Gene3D" id="1.10.8.60">
    <property type="match status" value="1"/>
</dbReference>
<comment type="caution">
    <text evidence="1">The sequence shown here is derived from an EMBL/GenBank/DDBJ whole genome shotgun (WGS) entry which is preliminary data.</text>
</comment>
<protein>
    <recommendedName>
        <fullName evidence="3">Chromosomal replication initiator DnaA</fullName>
    </recommendedName>
</protein>
<dbReference type="SUPFAM" id="SSF52540">
    <property type="entry name" value="P-loop containing nucleoside triphosphate hydrolases"/>
    <property type="match status" value="1"/>
</dbReference>
<sequence>MTVQKAQAQQLVLDLPFDTALGEDDFVVSSGNLKAYEYLIGMREWPGPTALLIGPQKSGKTHLASIWASQAGAEVLTANKPDAWPQMMHGPILVEDCHRLWMGETPLFNLLNQAMRSQLPLLMTADRPIDQWGLQTQDVRSRLRLALNLEIAPLDDAHLAQLFVKLFDDRQLQIDPGLIPYLLSRMERAPAHVVSLVEMMDQMSLERKRPISKRLAGEALAKLYNQ</sequence>
<keyword evidence="2" id="KW-1185">Reference proteome</keyword>
<dbReference type="Gene3D" id="3.40.50.300">
    <property type="entry name" value="P-loop containing nucleotide triphosphate hydrolases"/>
    <property type="match status" value="1"/>
</dbReference>
<organism evidence="1 2">
    <name type="scientific">Maritalea mediterranea</name>
    <dbReference type="NCBI Taxonomy" id="2909667"/>
    <lineage>
        <taxon>Bacteria</taxon>
        <taxon>Pseudomonadati</taxon>
        <taxon>Pseudomonadota</taxon>
        <taxon>Alphaproteobacteria</taxon>
        <taxon>Hyphomicrobiales</taxon>
        <taxon>Devosiaceae</taxon>
        <taxon>Maritalea</taxon>
    </lineage>
</organism>